<dbReference type="EMBL" id="VSSQ01065321">
    <property type="protein sequence ID" value="MPN18064.1"/>
    <property type="molecule type" value="Genomic_DNA"/>
</dbReference>
<feature type="region of interest" description="Disordered" evidence="1">
    <location>
        <begin position="27"/>
        <end position="61"/>
    </location>
</feature>
<sequence length="97" mass="10951">MQHRVHDLRAVQRDRLFLEQLDGVVEGLEERRPHPALHPGGNHPVSPHEQRAAQRREEQNQRGIDVPVAADFGNLTQDLIHNPEHSILLHCGDGVAD</sequence>
<evidence type="ECO:0000256" key="1">
    <source>
        <dbReference type="SAM" id="MobiDB-lite"/>
    </source>
</evidence>
<proteinExistence type="predicted"/>
<protein>
    <submittedName>
        <fullName evidence="2">Uncharacterized protein</fullName>
    </submittedName>
</protein>
<gene>
    <name evidence="2" type="ORF">SDC9_165422</name>
</gene>
<reference evidence="2" key="1">
    <citation type="submission" date="2019-08" db="EMBL/GenBank/DDBJ databases">
        <authorList>
            <person name="Kucharzyk K."/>
            <person name="Murdoch R.W."/>
            <person name="Higgins S."/>
            <person name="Loffler F."/>
        </authorList>
    </citation>
    <scope>NUCLEOTIDE SEQUENCE</scope>
</reference>
<accession>A0A645G1Q4</accession>
<name>A0A645G1Q4_9ZZZZ</name>
<dbReference type="AlphaFoldDB" id="A0A645G1Q4"/>
<evidence type="ECO:0000313" key="2">
    <source>
        <dbReference type="EMBL" id="MPN18064.1"/>
    </source>
</evidence>
<comment type="caution">
    <text evidence="2">The sequence shown here is derived from an EMBL/GenBank/DDBJ whole genome shotgun (WGS) entry which is preliminary data.</text>
</comment>
<feature type="compositionally biased region" description="Basic and acidic residues" evidence="1">
    <location>
        <begin position="46"/>
        <end position="60"/>
    </location>
</feature>
<organism evidence="2">
    <name type="scientific">bioreactor metagenome</name>
    <dbReference type="NCBI Taxonomy" id="1076179"/>
    <lineage>
        <taxon>unclassified sequences</taxon>
        <taxon>metagenomes</taxon>
        <taxon>ecological metagenomes</taxon>
    </lineage>
</organism>